<gene>
    <name evidence="1" type="ORF">VP01_6g3</name>
</gene>
<evidence type="ECO:0000313" key="2">
    <source>
        <dbReference type="Proteomes" id="UP000037035"/>
    </source>
</evidence>
<sequence length="120" mass="14066">MEFDRKMIRNAVDHMFIVHTNHNLRILLKIKHLWFTVNVWTSLNMKAFMAITTYGITHNWKMIDLNQNTNQLKVCSTYCGSRGKTSKFALLNIKWEKVSQMVAFLEPLKLQKKTCSTACI</sequence>
<organism evidence="1 2">
    <name type="scientific">Puccinia sorghi</name>
    <dbReference type="NCBI Taxonomy" id="27349"/>
    <lineage>
        <taxon>Eukaryota</taxon>
        <taxon>Fungi</taxon>
        <taxon>Dikarya</taxon>
        <taxon>Basidiomycota</taxon>
        <taxon>Pucciniomycotina</taxon>
        <taxon>Pucciniomycetes</taxon>
        <taxon>Pucciniales</taxon>
        <taxon>Pucciniaceae</taxon>
        <taxon>Puccinia</taxon>
    </lineage>
</organism>
<keyword evidence="2" id="KW-1185">Reference proteome</keyword>
<accession>A0A0L6UDY1</accession>
<comment type="caution">
    <text evidence="1">The sequence shown here is derived from an EMBL/GenBank/DDBJ whole genome shotgun (WGS) entry which is preliminary data.</text>
</comment>
<proteinExistence type="predicted"/>
<dbReference type="Proteomes" id="UP000037035">
    <property type="component" value="Unassembled WGS sequence"/>
</dbReference>
<dbReference type="EMBL" id="LAVV01012384">
    <property type="protein sequence ID" value="KNZ46726.1"/>
    <property type="molecule type" value="Genomic_DNA"/>
</dbReference>
<dbReference type="AlphaFoldDB" id="A0A0L6UDY1"/>
<dbReference type="VEuPathDB" id="FungiDB:VP01_6g3"/>
<dbReference type="STRING" id="27349.A0A0L6UDY1"/>
<reference evidence="1 2" key="1">
    <citation type="submission" date="2015-08" db="EMBL/GenBank/DDBJ databases">
        <title>Next Generation Sequencing and Analysis of the Genome of Puccinia sorghi L Schw, the Causal Agent of Maize Common Rust.</title>
        <authorList>
            <person name="Rochi L."/>
            <person name="Burguener G."/>
            <person name="Darino M."/>
            <person name="Turjanski A."/>
            <person name="Kreff E."/>
            <person name="Dieguez M.J."/>
            <person name="Sacco F."/>
        </authorList>
    </citation>
    <scope>NUCLEOTIDE SEQUENCE [LARGE SCALE GENOMIC DNA]</scope>
    <source>
        <strain evidence="1 2">RO10H11247</strain>
    </source>
</reference>
<evidence type="ECO:0000313" key="1">
    <source>
        <dbReference type="EMBL" id="KNZ46726.1"/>
    </source>
</evidence>
<name>A0A0L6UDY1_9BASI</name>
<dbReference type="OrthoDB" id="3264316at2759"/>
<protein>
    <submittedName>
        <fullName evidence="1">Uncharacterized protein</fullName>
    </submittedName>
</protein>